<proteinExistence type="inferred from homology"/>
<keyword evidence="4 6" id="KW-0378">Hydrolase</keyword>
<dbReference type="InterPro" id="IPR001461">
    <property type="entry name" value="Aspartic_peptidase_A1"/>
</dbReference>
<dbReference type="InterPro" id="IPR001969">
    <property type="entry name" value="Aspartic_peptidase_AS"/>
</dbReference>
<dbReference type="CDD" id="cd06097">
    <property type="entry name" value="Aspergillopepsin_like"/>
    <property type="match status" value="1"/>
</dbReference>
<dbReference type="GO" id="GO:0006508">
    <property type="term" value="P:proteolysis"/>
    <property type="evidence" value="ECO:0007669"/>
    <property type="project" value="UniProtKB-KW"/>
</dbReference>
<feature type="active site" evidence="5">
    <location>
        <position position="148"/>
    </location>
</feature>
<evidence type="ECO:0000256" key="2">
    <source>
        <dbReference type="ARBA" id="ARBA00022670"/>
    </source>
</evidence>
<keyword evidence="9" id="KW-1185">Reference proteome</keyword>
<keyword evidence="2 6" id="KW-0645">Protease</keyword>
<dbReference type="Gene3D" id="2.40.70.10">
    <property type="entry name" value="Acid Proteases"/>
    <property type="match status" value="2"/>
</dbReference>
<dbReference type="EMBL" id="KV423966">
    <property type="protein sequence ID" value="KZT57211.1"/>
    <property type="molecule type" value="Genomic_DNA"/>
</dbReference>
<evidence type="ECO:0000313" key="8">
    <source>
        <dbReference type="EMBL" id="KZT57211.1"/>
    </source>
</evidence>
<dbReference type="Pfam" id="PF00026">
    <property type="entry name" value="Asp"/>
    <property type="match status" value="1"/>
</dbReference>
<dbReference type="InterPro" id="IPR033121">
    <property type="entry name" value="PEPTIDASE_A1"/>
</dbReference>
<dbReference type="SUPFAM" id="SSF50630">
    <property type="entry name" value="Acid proteases"/>
    <property type="match status" value="1"/>
</dbReference>
<accession>A0A165FU98</accession>
<dbReference type="InterPro" id="IPR021109">
    <property type="entry name" value="Peptidase_aspartic_dom_sf"/>
</dbReference>
<organism evidence="8 9">
    <name type="scientific">Calocera cornea HHB12733</name>
    <dbReference type="NCBI Taxonomy" id="1353952"/>
    <lineage>
        <taxon>Eukaryota</taxon>
        <taxon>Fungi</taxon>
        <taxon>Dikarya</taxon>
        <taxon>Basidiomycota</taxon>
        <taxon>Agaricomycotina</taxon>
        <taxon>Dacrymycetes</taxon>
        <taxon>Dacrymycetales</taxon>
        <taxon>Dacrymycetaceae</taxon>
        <taxon>Calocera</taxon>
    </lineage>
</organism>
<protein>
    <submittedName>
        <fullName evidence="8">Acid protease</fullName>
    </submittedName>
</protein>
<dbReference type="GO" id="GO:0004190">
    <property type="term" value="F:aspartic-type endopeptidase activity"/>
    <property type="evidence" value="ECO:0007669"/>
    <property type="project" value="UniProtKB-KW"/>
</dbReference>
<evidence type="ECO:0000256" key="5">
    <source>
        <dbReference type="PIRSR" id="PIRSR601461-1"/>
    </source>
</evidence>
<evidence type="ECO:0000256" key="3">
    <source>
        <dbReference type="ARBA" id="ARBA00022750"/>
    </source>
</evidence>
<evidence type="ECO:0000256" key="4">
    <source>
        <dbReference type="ARBA" id="ARBA00022801"/>
    </source>
</evidence>
<dbReference type="PANTHER" id="PTHR47966:SF1">
    <property type="entry name" value="ASPARTYL PROTEINASE"/>
    <property type="match status" value="1"/>
</dbReference>
<feature type="domain" description="Peptidase A1" evidence="7">
    <location>
        <begin position="130"/>
        <end position="449"/>
    </location>
</feature>
<dbReference type="PROSITE" id="PS00141">
    <property type="entry name" value="ASP_PROTEASE"/>
    <property type="match status" value="1"/>
</dbReference>
<dbReference type="AlphaFoldDB" id="A0A165FU98"/>
<evidence type="ECO:0000259" key="7">
    <source>
        <dbReference type="PROSITE" id="PS51767"/>
    </source>
</evidence>
<dbReference type="Proteomes" id="UP000076842">
    <property type="component" value="Unassembled WGS sequence"/>
</dbReference>
<sequence length="454" mass="48682">MSDDAEPTISRFKRNHKWQRNGKMDYARSVRKWNITPSDQTTFHIKDGKLLRHHTPPAAGFVPSDHAPPITETGHLHTTHKPYLMEKIATTAVTSTSATIAVPAAASSGPVVGPGESEVPATGVQNDLEFVVPVTIGTPGVTAHLDFDTGSADLWVWGPQIQADRTKHTLYDPAASQTGKSSQGLWWRIQYGDGSVAAGEVHTDVINLGGVALPNQSVQVATALSDTFISEDGSDGLLGLAFPNMNTVQPMQQVTPMANLVAENLLVKPIFTVKLDKDDASGFYTFGDIAPDSHTGIKSADIKYQPVITTHGFWEFTSPTIRVGDKLVKREANNTAIADTGTTILMLSDAACQLVYSQIPGAVLSADAGGWILPSNSTPPHVGFGFGPDGLEYTISGEDLKYGDMQDGTHYGAIQSRGQAPYDILGDVFLRRVYAIFDQSPGAPKIGFAQRSLE</sequence>
<feature type="active site" evidence="5">
    <location>
        <position position="339"/>
    </location>
</feature>
<evidence type="ECO:0000313" key="9">
    <source>
        <dbReference type="Proteomes" id="UP000076842"/>
    </source>
</evidence>
<dbReference type="PROSITE" id="PS51767">
    <property type="entry name" value="PEPTIDASE_A1"/>
    <property type="match status" value="1"/>
</dbReference>
<comment type="similarity">
    <text evidence="1 6">Belongs to the peptidase A1 family.</text>
</comment>
<reference evidence="8 9" key="1">
    <citation type="journal article" date="2016" name="Mol. Biol. Evol.">
        <title>Comparative Genomics of Early-Diverging Mushroom-Forming Fungi Provides Insights into the Origins of Lignocellulose Decay Capabilities.</title>
        <authorList>
            <person name="Nagy L.G."/>
            <person name="Riley R."/>
            <person name="Tritt A."/>
            <person name="Adam C."/>
            <person name="Daum C."/>
            <person name="Floudas D."/>
            <person name="Sun H."/>
            <person name="Yadav J.S."/>
            <person name="Pangilinan J."/>
            <person name="Larsson K.H."/>
            <person name="Matsuura K."/>
            <person name="Barry K."/>
            <person name="Labutti K."/>
            <person name="Kuo R."/>
            <person name="Ohm R.A."/>
            <person name="Bhattacharya S.S."/>
            <person name="Shirouzu T."/>
            <person name="Yoshinaga Y."/>
            <person name="Martin F.M."/>
            <person name="Grigoriev I.V."/>
            <person name="Hibbett D.S."/>
        </authorList>
    </citation>
    <scope>NUCLEOTIDE SEQUENCE [LARGE SCALE GENOMIC DNA]</scope>
    <source>
        <strain evidence="8 9">HHB12733</strain>
    </source>
</reference>
<name>A0A165FU98_9BASI</name>
<gene>
    <name evidence="8" type="ORF">CALCODRAFT_469895</name>
</gene>
<keyword evidence="3 6" id="KW-0064">Aspartyl protease</keyword>
<dbReference type="InParanoid" id="A0A165FU98"/>
<dbReference type="PRINTS" id="PR00792">
    <property type="entry name" value="PEPSIN"/>
</dbReference>
<evidence type="ECO:0000256" key="6">
    <source>
        <dbReference type="RuleBase" id="RU000454"/>
    </source>
</evidence>
<evidence type="ECO:0000256" key="1">
    <source>
        <dbReference type="ARBA" id="ARBA00007447"/>
    </source>
</evidence>
<dbReference type="PANTHER" id="PTHR47966">
    <property type="entry name" value="BETA-SITE APP-CLEAVING ENZYME, ISOFORM A-RELATED"/>
    <property type="match status" value="1"/>
</dbReference>
<dbReference type="OrthoDB" id="2747330at2759"/>
<dbReference type="STRING" id="1353952.A0A165FU98"/>
<dbReference type="InterPro" id="IPR034163">
    <property type="entry name" value="Aspergillopepsin-like_cat_dom"/>
</dbReference>